<evidence type="ECO:0000313" key="2">
    <source>
        <dbReference type="EMBL" id="MFC7447277.1"/>
    </source>
</evidence>
<name>A0ABW2RU22_9NOCA</name>
<keyword evidence="3" id="KW-1185">Reference proteome</keyword>
<dbReference type="EMBL" id="JBHTCS010000009">
    <property type="protein sequence ID" value="MFC7447277.1"/>
    <property type="molecule type" value="Genomic_DNA"/>
</dbReference>
<feature type="domain" description="Amine oxidase" evidence="1">
    <location>
        <begin position="313"/>
        <end position="570"/>
    </location>
</feature>
<reference evidence="3" key="1">
    <citation type="journal article" date="2019" name="Int. J. Syst. Evol. Microbiol.">
        <title>The Global Catalogue of Microorganisms (GCM) 10K type strain sequencing project: providing services to taxonomists for standard genome sequencing and annotation.</title>
        <authorList>
            <consortium name="The Broad Institute Genomics Platform"/>
            <consortium name="The Broad Institute Genome Sequencing Center for Infectious Disease"/>
            <person name="Wu L."/>
            <person name="Ma J."/>
        </authorList>
    </citation>
    <scope>NUCLEOTIDE SEQUENCE [LARGE SCALE GENOMIC DNA]</scope>
    <source>
        <strain evidence="3">ICMP 19430</strain>
    </source>
</reference>
<dbReference type="InterPro" id="IPR050464">
    <property type="entry name" value="Zeta_carotene_desat/Oxidored"/>
</dbReference>
<dbReference type="PANTHER" id="PTHR42923:SF46">
    <property type="entry name" value="AMINE OXIDASE"/>
    <property type="match status" value="1"/>
</dbReference>
<dbReference type="InterPro" id="IPR036188">
    <property type="entry name" value="FAD/NAD-bd_sf"/>
</dbReference>
<organism evidence="2 3">
    <name type="scientific">Rhodococcus daqingensis</name>
    <dbReference type="NCBI Taxonomy" id="2479363"/>
    <lineage>
        <taxon>Bacteria</taxon>
        <taxon>Bacillati</taxon>
        <taxon>Actinomycetota</taxon>
        <taxon>Actinomycetes</taxon>
        <taxon>Mycobacteriales</taxon>
        <taxon>Nocardiaceae</taxon>
        <taxon>Rhodococcus</taxon>
    </lineage>
</organism>
<dbReference type="InterPro" id="IPR002937">
    <property type="entry name" value="Amino_oxidase"/>
</dbReference>
<dbReference type="PANTHER" id="PTHR42923">
    <property type="entry name" value="PROTOPORPHYRINOGEN OXIDASE"/>
    <property type="match status" value="1"/>
</dbReference>
<sequence length="612" mass="66125">MRTTPEPARILISRRTFGAGAAALGAAAFLPSPRARTHNRGNRVAIFGGGMSGLVAAHELIERGFEVHVFDARQEMGGKARSFGVPGSQSAGRRELPAEHGFRFFPGFYRNVPDSMRRIPFEGNSDGVLGNLRDITGLLDDDGFGGAASIGPGRSVAGFLPVDLAALRPTDRGRLADPRYLADVVGQAAALLIGVPADRLPFELADFGRCVAAYVTSSAERRHTQWDKISWWDFLGAGDKSTFFQDAVAKTTSVGLVAVKPQVCSVSSAGNIVEAFVWNLLVPLPGPDDAFGARLLNGPTSEVWITPWVRELTRLGVRFHGGQALHSLETAGATISGARLIDAGETVHTMDADFYVSAIPIDRAVGLLRTTPLLRLDPSLDAIKELTVEWMNGLMIYLRRPLEAAKGPIGVLDHPWSISAIAQSQAWNRTIAEQYGDGTVSDIVSVDISNWDGIGTTAIPKAAKQCTRDEIFTEVWETLKSRFGAFDPALSDANVHSWFLDPAISWNAEGRTHNAEPLTVQTVNTWDKRPKGSTAIPNLFIAGDWIQTNANVVSMEGANQGGRIAAQAVLDASGRNAEEVVRYDYYVPPELDGLKRIDADRHAVGLPNIFER</sequence>
<dbReference type="Gene3D" id="3.50.50.60">
    <property type="entry name" value="FAD/NAD(P)-binding domain"/>
    <property type="match status" value="1"/>
</dbReference>
<proteinExistence type="predicted"/>
<dbReference type="Proteomes" id="UP001596484">
    <property type="component" value="Unassembled WGS sequence"/>
</dbReference>
<dbReference type="InterPro" id="IPR006311">
    <property type="entry name" value="TAT_signal"/>
</dbReference>
<dbReference type="SUPFAM" id="SSF51905">
    <property type="entry name" value="FAD/NAD(P)-binding domain"/>
    <property type="match status" value="1"/>
</dbReference>
<dbReference type="Pfam" id="PF01593">
    <property type="entry name" value="Amino_oxidase"/>
    <property type="match status" value="1"/>
</dbReference>
<protein>
    <submittedName>
        <fullName evidence="2">FAD-dependent oxidoreductase</fullName>
    </submittedName>
</protein>
<dbReference type="Pfam" id="PF13450">
    <property type="entry name" value="NAD_binding_8"/>
    <property type="match status" value="1"/>
</dbReference>
<gene>
    <name evidence="2" type="ORF">ACFQS9_05150</name>
</gene>
<dbReference type="PROSITE" id="PS51318">
    <property type="entry name" value="TAT"/>
    <property type="match status" value="1"/>
</dbReference>
<accession>A0ABW2RU22</accession>
<dbReference type="RefSeq" id="WP_378402234.1">
    <property type="nucleotide sequence ID" value="NZ_JBHTCS010000009.1"/>
</dbReference>
<evidence type="ECO:0000313" key="3">
    <source>
        <dbReference type="Proteomes" id="UP001596484"/>
    </source>
</evidence>
<evidence type="ECO:0000259" key="1">
    <source>
        <dbReference type="Pfam" id="PF01593"/>
    </source>
</evidence>
<comment type="caution">
    <text evidence="2">The sequence shown here is derived from an EMBL/GenBank/DDBJ whole genome shotgun (WGS) entry which is preliminary data.</text>
</comment>